<comment type="caution">
    <text evidence="3">The sequence shown here is derived from an EMBL/GenBank/DDBJ whole genome shotgun (WGS) entry which is preliminary data.</text>
</comment>
<evidence type="ECO:0000313" key="3">
    <source>
        <dbReference type="EMBL" id="CAB9499795.1"/>
    </source>
</evidence>
<keyword evidence="4" id="KW-1185">Reference proteome</keyword>
<gene>
    <name evidence="3" type="ORF">SEMRO_69_G038430.1</name>
</gene>
<accession>A0A9N8H597</accession>
<dbReference type="EMBL" id="CAICTM010000068">
    <property type="protein sequence ID" value="CAB9499795.1"/>
    <property type="molecule type" value="Genomic_DNA"/>
</dbReference>
<dbReference type="AlphaFoldDB" id="A0A9N8H597"/>
<name>A0A9N8H597_9STRA</name>
<sequence>MMKNILPVLSLLLAFANQAHAGGHSVALIFETKENVDCRDDDQFLSETAIAAFGGADVAVSESVSSWEEVFGELGTGRALGESEDVDGDFLDVMDGASPGHRRLCDKDCRRLCISSSYSFAAACACCSCCNGRRRLSFSTLRKLSEEDLGVLAHDAAKNALDFLQSGDSDVRIPACVARPLHVEAVIQETDGSGREARGVAGMHSGVSDNQNRGGRGFGNNGRGNGAGRE</sequence>
<feature type="compositionally biased region" description="Gly residues" evidence="1">
    <location>
        <begin position="214"/>
        <end position="230"/>
    </location>
</feature>
<protein>
    <submittedName>
        <fullName evidence="3">Uncharacterized protein</fullName>
    </submittedName>
</protein>
<evidence type="ECO:0000256" key="2">
    <source>
        <dbReference type="SAM" id="SignalP"/>
    </source>
</evidence>
<feature type="signal peptide" evidence="2">
    <location>
        <begin position="1"/>
        <end position="21"/>
    </location>
</feature>
<proteinExistence type="predicted"/>
<reference evidence="3" key="1">
    <citation type="submission" date="2020-06" db="EMBL/GenBank/DDBJ databases">
        <authorList>
            <consortium name="Plant Systems Biology data submission"/>
        </authorList>
    </citation>
    <scope>NUCLEOTIDE SEQUENCE</scope>
    <source>
        <strain evidence="3">D6</strain>
    </source>
</reference>
<feature type="chain" id="PRO_5040465082" evidence="2">
    <location>
        <begin position="22"/>
        <end position="230"/>
    </location>
</feature>
<dbReference type="Proteomes" id="UP001153069">
    <property type="component" value="Unassembled WGS sequence"/>
</dbReference>
<keyword evidence="2" id="KW-0732">Signal</keyword>
<organism evidence="3 4">
    <name type="scientific">Seminavis robusta</name>
    <dbReference type="NCBI Taxonomy" id="568900"/>
    <lineage>
        <taxon>Eukaryota</taxon>
        <taxon>Sar</taxon>
        <taxon>Stramenopiles</taxon>
        <taxon>Ochrophyta</taxon>
        <taxon>Bacillariophyta</taxon>
        <taxon>Bacillariophyceae</taxon>
        <taxon>Bacillariophycidae</taxon>
        <taxon>Naviculales</taxon>
        <taxon>Naviculaceae</taxon>
        <taxon>Seminavis</taxon>
    </lineage>
</organism>
<evidence type="ECO:0000313" key="4">
    <source>
        <dbReference type="Proteomes" id="UP001153069"/>
    </source>
</evidence>
<feature type="region of interest" description="Disordered" evidence="1">
    <location>
        <begin position="192"/>
        <end position="230"/>
    </location>
</feature>
<evidence type="ECO:0000256" key="1">
    <source>
        <dbReference type="SAM" id="MobiDB-lite"/>
    </source>
</evidence>